<gene>
    <name evidence="1" type="ORF">C8D95_11016</name>
</gene>
<dbReference type="KEGG" id="salo:EF888_01315"/>
<name>A0A316G196_9RHOB</name>
<keyword evidence="2" id="KW-1185">Reference proteome</keyword>
<dbReference type="EMBL" id="QGGV01000010">
    <property type="protein sequence ID" value="PWK54724.1"/>
    <property type="molecule type" value="Genomic_DNA"/>
</dbReference>
<evidence type="ECO:0000313" key="2">
    <source>
        <dbReference type="Proteomes" id="UP000245390"/>
    </source>
</evidence>
<accession>A0A316G196</accession>
<sequence>MMFARKPPRELCVRRLKRRMIGIGDDAARLIATMKENRPLSYGPDRRPLDLIRNADSEALFVETDALGHDSFQHFHYTDDFRSIDPNAQVDLMVLFGDVARVNAILAPFAGSSVASPAARLVNEIADRIIATACFFDAYFSRFDVSTDILLGRTSGRALAERMAALGAEDRIRYDRAQSRLSDPATDAARLAPRRIPPFVISAGLRYGRGQTFVNGVYFPTEAAQVILGQTAALAAASQLEAAPRMH</sequence>
<reference evidence="1 2" key="1">
    <citation type="submission" date="2018-05" db="EMBL/GenBank/DDBJ databases">
        <title>Genomic Encyclopedia of Type Strains, Phase IV (KMG-IV): sequencing the most valuable type-strain genomes for metagenomic binning, comparative biology and taxonomic classification.</title>
        <authorList>
            <person name="Goeker M."/>
        </authorList>
    </citation>
    <scope>NUCLEOTIDE SEQUENCE [LARGE SCALE GENOMIC DNA]</scope>
    <source>
        <strain evidence="1 2">DSM 103371</strain>
    </source>
</reference>
<comment type="caution">
    <text evidence="1">The sequence shown here is derived from an EMBL/GenBank/DDBJ whole genome shotgun (WGS) entry which is preliminary data.</text>
</comment>
<protein>
    <submittedName>
        <fullName evidence="1">Uncharacterized protein</fullName>
    </submittedName>
</protein>
<dbReference type="Proteomes" id="UP000245390">
    <property type="component" value="Unassembled WGS sequence"/>
</dbReference>
<dbReference type="RefSeq" id="WP_109760521.1">
    <property type="nucleotide sequence ID" value="NZ_CP034588.1"/>
</dbReference>
<evidence type="ECO:0000313" key="1">
    <source>
        <dbReference type="EMBL" id="PWK54724.1"/>
    </source>
</evidence>
<organism evidence="1 2">
    <name type="scientific">Silicimonas algicola</name>
    <dbReference type="NCBI Taxonomy" id="1826607"/>
    <lineage>
        <taxon>Bacteria</taxon>
        <taxon>Pseudomonadati</taxon>
        <taxon>Pseudomonadota</taxon>
        <taxon>Alphaproteobacteria</taxon>
        <taxon>Rhodobacterales</taxon>
        <taxon>Paracoccaceae</taxon>
    </lineage>
</organism>
<proteinExistence type="predicted"/>
<dbReference type="AlphaFoldDB" id="A0A316G196"/>